<gene>
    <name evidence="2" type="ORF">BT96DRAFT_986666</name>
</gene>
<keyword evidence="3" id="KW-1185">Reference proteome</keyword>
<dbReference type="Proteomes" id="UP000799118">
    <property type="component" value="Unassembled WGS sequence"/>
</dbReference>
<evidence type="ECO:0000313" key="2">
    <source>
        <dbReference type="EMBL" id="KAE9407367.1"/>
    </source>
</evidence>
<evidence type="ECO:0000313" key="3">
    <source>
        <dbReference type="Proteomes" id="UP000799118"/>
    </source>
</evidence>
<sequence length="504" mass="57455">MFNISRILDPMQSKIVLFVSRFTRGPRSAKHHRRRSRIEHNAHTTGAKPKVLQRRQTQGITSDSHSSPRASGSSTNSWAVRDHDYYYDAALNDENCCILKAENTLFKVHTLVLCRDGSAFERRLWFQRPGILLGSSDARPLIVRAPAEKFRDLLWVLHAFPPDFYLNPEDHFDETYTDGYVDFRSLSLDRLLNIAEMAHKYSFPSFECWAIHQICRMLKCSTSRRPSKASPSSASSSSTLIAMSGGSKPDLASPEIEEPLETLDETDGVYSRLLMIALTCDHSSLLQYLVQKLVTKILWFDHVPGVSLVRMLERHRNHPALATLLGVVYYRILIDMPQTSYLDSGVQRNHSPYPHPQPIFPPTINVERRMQFLAAHHRLTRTWNDICSSPPELQSPKRCNPSHLKALRPHTSCHESWRCLWRTACHQAQNRIFINNPARKADTSRGGSSADVLGLLKMTMLQLRKLTATTSSICIDCSLEGLEAVDLLRDQLIEGLIHMFVYEQ</sequence>
<name>A0A6A4IE69_9AGAR</name>
<proteinExistence type="predicted"/>
<feature type="compositionally biased region" description="Polar residues" evidence="1">
    <location>
        <begin position="54"/>
        <end position="76"/>
    </location>
</feature>
<dbReference type="OrthoDB" id="3157337at2759"/>
<organism evidence="2 3">
    <name type="scientific">Gymnopus androsaceus JB14</name>
    <dbReference type="NCBI Taxonomy" id="1447944"/>
    <lineage>
        <taxon>Eukaryota</taxon>
        <taxon>Fungi</taxon>
        <taxon>Dikarya</taxon>
        <taxon>Basidiomycota</taxon>
        <taxon>Agaricomycotina</taxon>
        <taxon>Agaricomycetes</taxon>
        <taxon>Agaricomycetidae</taxon>
        <taxon>Agaricales</taxon>
        <taxon>Marasmiineae</taxon>
        <taxon>Omphalotaceae</taxon>
        <taxon>Gymnopus</taxon>
    </lineage>
</organism>
<dbReference type="EMBL" id="ML769396">
    <property type="protein sequence ID" value="KAE9407367.1"/>
    <property type="molecule type" value="Genomic_DNA"/>
</dbReference>
<evidence type="ECO:0000256" key="1">
    <source>
        <dbReference type="SAM" id="MobiDB-lite"/>
    </source>
</evidence>
<feature type="region of interest" description="Disordered" evidence="1">
    <location>
        <begin position="26"/>
        <end position="76"/>
    </location>
</feature>
<feature type="compositionally biased region" description="Low complexity" evidence="1">
    <location>
        <begin position="224"/>
        <end position="239"/>
    </location>
</feature>
<accession>A0A6A4IE69</accession>
<dbReference type="AlphaFoldDB" id="A0A6A4IE69"/>
<evidence type="ECO:0008006" key="4">
    <source>
        <dbReference type="Google" id="ProtNLM"/>
    </source>
</evidence>
<protein>
    <recommendedName>
        <fullName evidence="4">BTB domain-containing protein</fullName>
    </recommendedName>
</protein>
<feature type="compositionally biased region" description="Basic residues" evidence="1">
    <location>
        <begin position="27"/>
        <end position="37"/>
    </location>
</feature>
<reference evidence="2" key="1">
    <citation type="journal article" date="2019" name="Environ. Microbiol.">
        <title>Fungal ecological strategies reflected in gene transcription - a case study of two litter decomposers.</title>
        <authorList>
            <person name="Barbi F."/>
            <person name="Kohler A."/>
            <person name="Barry K."/>
            <person name="Baskaran P."/>
            <person name="Daum C."/>
            <person name="Fauchery L."/>
            <person name="Ihrmark K."/>
            <person name="Kuo A."/>
            <person name="LaButti K."/>
            <person name="Lipzen A."/>
            <person name="Morin E."/>
            <person name="Grigoriev I.V."/>
            <person name="Henrissat B."/>
            <person name="Lindahl B."/>
            <person name="Martin F."/>
        </authorList>
    </citation>
    <scope>NUCLEOTIDE SEQUENCE</scope>
    <source>
        <strain evidence="2">JB14</strain>
    </source>
</reference>
<feature type="region of interest" description="Disordered" evidence="1">
    <location>
        <begin position="224"/>
        <end position="253"/>
    </location>
</feature>